<reference evidence="1" key="1">
    <citation type="submission" date="2019-08" db="EMBL/GenBank/DDBJ databases">
        <title>The genome of the North American firefly Photinus pyralis.</title>
        <authorList>
            <consortium name="Photinus pyralis genome working group"/>
            <person name="Fallon T.R."/>
            <person name="Sander Lower S.E."/>
            <person name="Weng J.-K."/>
        </authorList>
    </citation>
    <scope>NUCLEOTIDE SEQUENCE</scope>
    <source>
        <strain evidence="1">TRF0915ILg1</strain>
        <tissue evidence="1">Whole body</tissue>
    </source>
</reference>
<name>A0A8K0G3L0_IGNLU</name>
<comment type="caution">
    <text evidence="1">The sequence shown here is derived from an EMBL/GenBank/DDBJ whole genome shotgun (WGS) entry which is preliminary data.</text>
</comment>
<protein>
    <submittedName>
        <fullName evidence="1">Uncharacterized protein</fullName>
    </submittedName>
</protein>
<dbReference type="Proteomes" id="UP000801492">
    <property type="component" value="Unassembled WGS sequence"/>
</dbReference>
<dbReference type="EMBL" id="VTPC01052365">
    <property type="protein sequence ID" value="KAF2890445.1"/>
    <property type="molecule type" value="Genomic_DNA"/>
</dbReference>
<accession>A0A8K0G3L0</accession>
<evidence type="ECO:0000313" key="2">
    <source>
        <dbReference type="Proteomes" id="UP000801492"/>
    </source>
</evidence>
<proteinExistence type="predicted"/>
<keyword evidence="2" id="KW-1185">Reference proteome</keyword>
<organism evidence="1 2">
    <name type="scientific">Ignelater luminosus</name>
    <name type="common">Cucubano</name>
    <name type="synonym">Pyrophorus luminosus</name>
    <dbReference type="NCBI Taxonomy" id="2038154"/>
    <lineage>
        <taxon>Eukaryota</taxon>
        <taxon>Metazoa</taxon>
        <taxon>Ecdysozoa</taxon>
        <taxon>Arthropoda</taxon>
        <taxon>Hexapoda</taxon>
        <taxon>Insecta</taxon>
        <taxon>Pterygota</taxon>
        <taxon>Neoptera</taxon>
        <taxon>Endopterygota</taxon>
        <taxon>Coleoptera</taxon>
        <taxon>Polyphaga</taxon>
        <taxon>Elateriformia</taxon>
        <taxon>Elateroidea</taxon>
        <taxon>Elateridae</taxon>
        <taxon>Agrypninae</taxon>
        <taxon>Pyrophorini</taxon>
        <taxon>Ignelater</taxon>
    </lineage>
</organism>
<dbReference type="AlphaFoldDB" id="A0A8K0G3L0"/>
<gene>
    <name evidence="1" type="ORF">ILUMI_15728</name>
</gene>
<evidence type="ECO:0000313" key="1">
    <source>
        <dbReference type="EMBL" id="KAF2890445.1"/>
    </source>
</evidence>
<sequence>MVRTYKKRTDRAAISGDDISAAIDDVLKGYKKCGIVPFDKSVFTTADFSAAIATNSMPSASQGGTQSVQEIEDISNGVISIQTKTKRMNKQQTSSTSSCDHDCTDSTDDRIIYNEDESNCLSEIHEQNLGNKFIDSLLDPETKLPNIVPDH</sequence>